<accession>A0A550BT94</accession>
<keyword evidence="3" id="KW-1185">Reference proteome</keyword>
<feature type="non-terminal residue" evidence="2">
    <location>
        <position position="1"/>
    </location>
</feature>
<dbReference type="OrthoDB" id="5424209at2759"/>
<feature type="non-terminal residue" evidence="2">
    <location>
        <position position="250"/>
    </location>
</feature>
<evidence type="ECO:0000256" key="1">
    <source>
        <dbReference type="SAM" id="MobiDB-lite"/>
    </source>
</evidence>
<organism evidence="2 3">
    <name type="scientific">Schizophyllum amplum</name>
    <dbReference type="NCBI Taxonomy" id="97359"/>
    <lineage>
        <taxon>Eukaryota</taxon>
        <taxon>Fungi</taxon>
        <taxon>Dikarya</taxon>
        <taxon>Basidiomycota</taxon>
        <taxon>Agaricomycotina</taxon>
        <taxon>Agaricomycetes</taxon>
        <taxon>Agaricomycetidae</taxon>
        <taxon>Agaricales</taxon>
        <taxon>Schizophyllaceae</taxon>
        <taxon>Schizophyllum</taxon>
    </lineage>
</organism>
<reference evidence="2 3" key="1">
    <citation type="journal article" date="2019" name="New Phytol.">
        <title>Comparative genomics reveals unique wood-decay strategies and fruiting body development in the Schizophyllaceae.</title>
        <authorList>
            <person name="Almasi E."/>
            <person name="Sahu N."/>
            <person name="Krizsan K."/>
            <person name="Balint B."/>
            <person name="Kovacs G.M."/>
            <person name="Kiss B."/>
            <person name="Cseklye J."/>
            <person name="Drula E."/>
            <person name="Henrissat B."/>
            <person name="Nagy I."/>
            <person name="Chovatia M."/>
            <person name="Adam C."/>
            <person name="LaButti K."/>
            <person name="Lipzen A."/>
            <person name="Riley R."/>
            <person name="Grigoriev I.V."/>
            <person name="Nagy L.G."/>
        </authorList>
    </citation>
    <scope>NUCLEOTIDE SEQUENCE [LARGE SCALE GENOMIC DNA]</scope>
    <source>
        <strain evidence="2 3">NL-1724</strain>
    </source>
</reference>
<dbReference type="AlphaFoldDB" id="A0A550BT94"/>
<name>A0A550BT94_9AGAR</name>
<comment type="caution">
    <text evidence="2">The sequence shown here is derived from an EMBL/GenBank/DDBJ whole genome shotgun (WGS) entry which is preliminary data.</text>
</comment>
<dbReference type="EMBL" id="VDMD01000095">
    <property type="protein sequence ID" value="TRM55768.1"/>
    <property type="molecule type" value="Genomic_DNA"/>
</dbReference>
<sequence length="250" mass="27568">QKIKESSSASDAADTETEKARAEKEIVALETLLADINRDWTSTDQRVLGPILHSPPIRLGVGNEQLTEDWAVFEIDRTKLGSGFQGNALDLGLTSELTVMKKCWSAKADDWEFNYPYDGELFALRDFLPVHLMRHPDAHDRRSGEPSLLVIKSGSTTGTTFGRANGVFSLVREYSDTDVWQTSRQWAIMSFGDLGHNPLPDDESGAFAALCNSGAIIADMKGRIGGMLNGGSCRVKEPDSREEQELDLVY</sequence>
<evidence type="ECO:0000313" key="3">
    <source>
        <dbReference type="Proteomes" id="UP000320762"/>
    </source>
</evidence>
<protein>
    <submittedName>
        <fullName evidence="2">Uncharacterized protein</fullName>
    </submittedName>
</protein>
<feature type="compositionally biased region" description="Low complexity" evidence="1">
    <location>
        <begin position="1"/>
        <end position="12"/>
    </location>
</feature>
<feature type="region of interest" description="Disordered" evidence="1">
    <location>
        <begin position="1"/>
        <end position="20"/>
    </location>
</feature>
<proteinExistence type="predicted"/>
<evidence type="ECO:0000313" key="2">
    <source>
        <dbReference type="EMBL" id="TRM55768.1"/>
    </source>
</evidence>
<dbReference type="STRING" id="97359.A0A550BT94"/>
<dbReference type="Proteomes" id="UP000320762">
    <property type="component" value="Unassembled WGS sequence"/>
</dbReference>
<gene>
    <name evidence="2" type="ORF">BD626DRAFT_278670</name>
</gene>